<feature type="compositionally biased region" description="Polar residues" evidence="3">
    <location>
        <begin position="366"/>
        <end position="377"/>
    </location>
</feature>
<keyword evidence="2" id="KW-0378">Hydrolase</keyword>
<feature type="region of interest" description="Disordered" evidence="3">
    <location>
        <begin position="182"/>
        <end position="327"/>
    </location>
</feature>
<dbReference type="InterPro" id="IPR024079">
    <property type="entry name" value="MetalloPept_cat_dom_sf"/>
</dbReference>
<dbReference type="PANTHER" id="PTHR10127">
    <property type="entry name" value="DISCOIDIN, CUB, EGF, LAMININ , AND ZINC METALLOPROTEASE DOMAIN CONTAINING"/>
    <property type="match status" value="1"/>
</dbReference>
<protein>
    <recommendedName>
        <fullName evidence="2">Metalloendopeptidase</fullName>
        <ecNumber evidence="2">3.4.24.-</ecNumber>
    </recommendedName>
</protein>
<keyword evidence="2" id="KW-0482">Metalloprotease</keyword>
<feature type="compositionally biased region" description="Low complexity" evidence="3">
    <location>
        <begin position="245"/>
        <end position="256"/>
    </location>
</feature>
<evidence type="ECO:0000313" key="6">
    <source>
        <dbReference type="Proteomes" id="UP000789524"/>
    </source>
</evidence>
<feature type="compositionally biased region" description="Polar residues" evidence="3">
    <location>
        <begin position="342"/>
        <end position="357"/>
    </location>
</feature>
<organism evidence="5 6">
    <name type="scientific">Danaus chrysippus</name>
    <name type="common">African queen</name>
    <dbReference type="NCBI Taxonomy" id="151541"/>
    <lineage>
        <taxon>Eukaryota</taxon>
        <taxon>Metazoa</taxon>
        <taxon>Ecdysozoa</taxon>
        <taxon>Arthropoda</taxon>
        <taxon>Hexapoda</taxon>
        <taxon>Insecta</taxon>
        <taxon>Pterygota</taxon>
        <taxon>Neoptera</taxon>
        <taxon>Endopterygota</taxon>
        <taxon>Lepidoptera</taxon>
        <taxon>Glossata</taxon>
        <taxon>Ditrysia</taxon>
        <taxon>Papilionoidea</taxon>
        <taxon>Nymphalidae</taxon>
        <taxon>Danainae</taxon>
        <taxon>Danaini</taxon>
        <taxon>Danaina</taxon>
        <taxon>Danaus</taxon>
        <taxon>Anosia</taxon>
    </lineage>
</organism>
<dbReference type="AlphaFoldDB" id="A0A8J2QBT6"/>
<feature type="compositionally biased region" description="Basic and acidic residues" evidence="3">
    <location>
        <begin position="185"/>
        <end position="211"/>
    </location>
</feature>
<dbReference type="GO" id="GO:0006508">
    <property type="term" value="P:proteolysis"/>
    <property type="evidence" value="ECO:0007669"/>
    <property type="project" value="UniProtKB-KW"/>
</dbReference>
<dbReference type="PRINTS" id="PR00480">
    <property type="entry name" value="ASTACIN"/>
</dbReference>
<dbReference type="EC" id="3.4.24.-" evidence="2"/>
<comment type="caution">
    <text evidence="1">Lacks conserved residue(s) required for the propagation of feature annotation.</text>
</comment>
<dbReference type="SUPFAM" id="SSF55486">
    <property type="entry name" value="Metalloproteases ('zincins'), catalytic domain"/>
    <property type="match status" value="1"/>
</dbReference>
<proteinExistence type="predicted"/>
<keyword evidence="2" id="KW-0479">Metal-binding</keyword>
<sequence length="377" mass="42746">MSVLESSACIRFKAAKDKPNGNDTWLHITNPKKKRECVHEPEILENGEIVLVLGYDCLKSRDLIHSLLHGIGLKDEVTHPHRDNYVKIVWENIQPAYRHLYRTQPVENSRGIVEYDPLSIMHFHDRAFSINGKATILPLETGLRISPSEGLSQLDKMKLHIYFGHECNKRKFVSLMETCKMSLKSKKDSASDEKREKRKDKDNVTGEKGDDNNENDENEGKNVTKEANKLEKGETGEEPEEEAENLNGEENNSNNEDQQDENDVQQDENEDQQDENATGKNLHGNETKLAENDDVEETKNTEEDNTPRMKNAHTDNENTDDSKEKTEKRYVPAVIGVIATANSDASSGNVNQLTESDSATEKKMNSGINLNYDNYTD</sequence>
<name>A0A8J2QBT6_9NEOP</name>
<keyword evidence="2" id="KW-0645">Protease</keyword>
<accession>A0A8J2QBT6</accession>
<dbReference type="Pfam" id="PF01400">
    <property type="entry name" value="Astacin"/>
    <property type="match status" value="1"/>
</dbReference>
<keyword evidence="2" id="KW-0862">Zinc</keyword>
<evidence type="ECO:0000313" key="5">
    <source>
        <dbReference type="EMBL" id="CAG9559181.1"/>
    </source>
</evidence>
<feature type="domain" description="Peptidase M12A" evidence="4">
    <location>
        <begin position="1"/>
        <end position="168"/>
    </location>
</feature>
<feature type="compositionally biased region" description="Basic and acidic residues" evidence="3">
    <location>
        <begin position="283"/>
        <end position="327"/>
    </location>
</feature>
<evidence type="ECO:0000259" key="4">
    <source>
        <dbReference type="PROSITE" id="PS51864"/>
    </source>
</evidence>
<evidence type="ECO:0000256" key="1">
    <source>
        <dbReference type="PROSITE-ProRule" id="PRU01211"/>
    </source>
</evidence>
<evidence type="ECO:0000256" key="3">
    <source>
        <dbReference type="SAM" id="MobiDB-lite"/>
    </source>
</evidence>
<evidence type="ECO:0000256" key="2">
    <source>
        <dbReference type="RuleBase" id="RU361183"/>
    </source>
</evidence>
<gene>
    <name evidence="5" type="ORF">DCHRY22_LOCUS1091</name>
</gene>
<dbReference type="EMBL" id="CAKASE010000043">
    <property type="protein sequence ID" value="CAG9559181.1"/>
    <property type="molecule type" value="Genomic_DNA"/>
</dbReference>
<feature type="compositionally biased region" description="Basic and acidic residues" evidence="3">
    <location>
        <begin position="218"/>
        <end position="235"/>
    </location>
</feature>
<keyword evidence="6" id="KW-1185">Reference proteome</keyword>
<dbReference type="PROSITE" id="PS51864">
    <property type="entry name" value="ASTACIN"/>
    <property type="match status" value="1"/>
</dbReference>
<comment type="cofactor">
    <cofactor evidence="2">
        <name>Zn(2+)</name>
        <dbReference type="ChEBI" id="CHEBI:29105"/>
    </cofactor>
    <text evidence="2">Binds 1 zinc ion per subunit.</text>
</comment>
<dbReference type="OrthoDB" id="291007at2759"/>
<feature type="region of interest" description="Disordered" evidence="3">
    <location>
        <begin position="342"/>
        <end position="377"/>
    </location>
</feature>
<dbReference type="GO" id="GO:0046872">
    <property type="term" value="F:metal ion binding"/>
    <property type="evidence" value="ECO:0007669"/>
    <property type="project" value="UniProtKB-KW"/>
</dbReference>
<dbReference type="Proteomes" id="UP000789524">
    <property type="component" value="Unassembled WGS sequence"/>
</dbReference>
<reference evidence="5" key="1">
    <citation type="submission" date="2021-09" db="EMBL/GenBank/DDBJ databases">
        <authorList>
            <person name="Martin H S."/>
        </authorList>
    </citation>
    <scope>NUCLEOTIDE SEQUENCE</scope>
</reference>
<dbReference type="Gene3D" id="3.40.390.10">
    <property type="entry name" value="Collagenase (Catalytic Domain)"/>
    <property type="match status" value="1"/>
</dbReference>
<dbReference type="PANTHER" id="PTHR10127:SF850">
    <property type="entry name" value="METALLOENDOPEPTIDASE"/>
    <property type="match status" value="1"/>
</dbReference>
<dbReference type="GO" id="GO:0004222">
    <property type="term" value="F:metalloendopeptidase activity"/>
    <property type="evidence" value="ECO:0007669"/>
    <property type="project" value="UniProtKB-UniRule"/>
</dbReference>
<comment type="caution">
    <text evidence="5">The sequence shown here is derived from an EMBL/GenBank/DDBJ whole genome shotgun (WGS) entry which is preliminary data.</text>
</comment>
<dbReference type="InterPro" id="IPR001506">
    <property type="entry name" value="Peptidase_M12A"/>
</dbReference>
<feature type="compositionally biased region" description="Acidic residues" evidence="3">
    <location>
        <begin position="257"/>
        <end position="274"/>
    </location>
</feature>